<dbReference type="Gene3D" id="3.30.450.20">
    <property type="entry name" value="PAS domain"/>
    <property type="match status" value="1"/>
</dbReference>
<evidence type="ECO:0000313" key="6">
    <source>
        <dbReference type="Proteomes" id="UP000502608"/>
    </source>
</evidence>
<gene>
    <name evidence="5" type="ORF">HBH39_15460</name>
</gene>
<dbReference type="SMART" id="SM00267">
    <property type="entry name" value="GGDEF"/>
    <property type="match status" value="1"/>
</dbReference>
<dbReference type="NCBIfam" id="TIGR00254">
    <property type="entry name" value="GGDEF"/>
    <property type="match status" value="1"/>
</dbReference>
<name>A0A6G9QM95_9GAMM</name>
<evidence type="ECO:0000256" key="1">
    <source>
        <dbReference type="ARBA" id="ARBA00001946"/>
    </source>
</evidence>
<dbReference type="Proteomes" id="UP000502608">
    <property type="component" value="Chromosome"/>
</dbReference>
<accession>A0A6G9QM95</accession>
<dbReference type="KEGG" id="saes:HBH39_15460"/>
<dbReference type="FunFam" id="3.30.70.270:FF:000001">
    <property type="entry name" value="Diguanylate cyclase domain protein"/>
    <property type="match status" value="1"/>
</dbReference>
<dbReference type="PANTHER" id="PTHR45138:SF9">
    <property type="entry name" value="DIGUANYLATE CYCLASE DGCM-RELATED"/>
    <property type="match status" value="1"/>
</dbReference>
<dbReference type="SUPFAM" id="SSF55073">
    <property type="entry name" value="Nucleotide cyclase"/>
    <property type="match status" value="1"/>
</dbReference>
<dbReference type="Pfam" id="PF00990">
    <property type="entry name" value="GGDEF"/>
    <property type="match status" value="1"/>
</dbReference>
<dbReference type="InterPro" id="IPR035965">
    <property type="entry name" value="PAS-like_dom_sf"/>
</dbReference>
<dbReference type="GO" id="GO:1902201">
    <property type="term" value="P:negative regulation of bacterial-type flagellum-dependent cell motility"/>
    <property type="evidence" value="ECO:0007669"/>
    <property type="project" value="TreeGrafter"/>
</dbReference>
<protein>
    <recommendedName>
        <fullName evidence="2">diguanylate cyclase</fullName>
        <ecNumber evidence="2">2.7.7.65</ecNumber>
    </recommendedName>
</protein>
<organism evidence="5 6">
    <name type="scientific">Shewanella aestuarii</name>
    <dbReference type="NCBI Taxonomy" id="1028752"/>
    <lineage>
        <taxon>Bacteria</taxon>
        <taxon>Pseudomonadati</taxon>
        <taxon>Pseudomonadota</taxon>
        <taxon>Gammaproteobacteria</taxon>
        <taxon>Alteromonadales</taxon>
        <taxon>Shewanellaceae</taxon>
        <taxon>Shewanella</taxon>
    </lineage>
</organism>
<dbReference type="InterPro" id="IPR043128">
    <property type="entry name" value="Rev_trsase/Diguanyl_cyclase"/>
</dbReference>
<dbReference type="AlphaFoldDB" id="A0A6G9QM95"/>
<feature type="domain" description="GGDEF" evidence="4">
    <location>
        <begin position="186"/>
        <end position="319"/>
    </location>
</feature>
<comment type="cofactor">
    <cofactor evidence="1">
        <name>Mg(2+)</name>
        <dbReference type="ChEBI" id="CHEBI:18420"/>
    </cofactor>
</comment>
<dbReference type="GO" id="GO:0052621">
    <property type="term" value="F:diguanylate cyclase activity"/>
    <property type="evidence" value="ECO:0007669"/>
    <property type="project" value="UniProtKB-EC"/>
</dbReference>
<dbReference type="SUPFAM" id="SSF55785">
    <property type="entry name" value="PYP-like sensor domain (PAS domain)"/>
    <property type="match status" value="1"/>
</dbReference>
<comment type="catalytic activity">
    <reaction evidence="3">
        <text>2 GTP = 3',3'-c-di-GMP + 2 diphosphate</text>
        <dbReference type="Rhea" id="RHEA:24898"/>
        <dbReference type="ChEBI" id="CHEBI:33019"/>
        <dbReference type="ChEBI" id="CHEBI:37565"/>
        <dbReference type="ChEBI" id="CHEBI:58805"/>
        <dbReference type="EC" id="2.7.7.65"/>
    </reaction>
</comment>
<dbReference type="EMBL" id="CP050313">
    <property type="protein sequence ID" value="QIR15710.1"/>
    <property type="molecule type" value="Genomic_DNA"/>
</dbReference>
<sequence length="324" mass="37135">MSNDQSAMNELHWLIDMVQTIEVGLVVLDSSYNIQLWNGFMENHSGVSPNSIKGQNLFERFPELPAKWLKQKMESVFLLKNRTFISWEQRPYVFKFKNYRPITGRADHMYQNITLLPLASLTGQITHISIIIYDVSDIAINKLQLKAVNEQLEQLSQTDGLTQLHNRRYWQQCMEREFERNARYHDEASLVMIDIDHFKQINDKYGHPAGDKVIQHIAHLLKQSLRETDCAGRYGGEEFAVVLAKTNAADALGFTERLRKRIEESEVTFDNRIIKVTVSLGINDIANSGENSSSWLSGADKALYQAKEGGRNQSVLFNPSMPDL</sequence>
<dbReference type="InterPro" id="IPR029787">
    <property type="entry name" value="Nucleotide_cyclase"/>
</dbReference>
<dbReference type="RefSeq" id="WP_167679566.1">
    <property type="nucleotide sequence ID" value="NZ_CP050313.1"/>
</dbReference>
<dbReference type="PROSITE" id="PS50887">
    <property type="entry name" value="GGDEF"/>
    <property type="match status" value="1"/>
</dbReference>
<dbReference type="CDD" id="cd01949">
    <property type="entry name" value="GGDEF"/>
    <property type="match status" value="1"/>
</dbReference>
<dbReference type="GO" id="GO:0043709">
    <property type="term" value="P:cell adhesion involved in single-species biofilm formation"/>
    <property type="evidence" value="ECO:0007669"/>
    <property type="project" value="TreeGrafter"/>
</dbReference>
<dbReference type="Gene3D" id="3.30.70.270">
    <property type="match status" value="1"/>
</dbReference>
<evidence type="ECO:0000259" key="4">
    <source>
        <dbReference type="PROSITE" id="PS50887"/>
    </source>
</evidence>
<dbReference type="GO" id="GO:0005886">
    <property type="term" value="C:plasma membrane"/>
    <property type="evidence" value="ECO:0007669"/>
    <property type="project" value="TreeGrafter"/>
</dbReference>
<evidence type="ECO:0000256" key="2">
    <source>
        <dbReference type="ARBA" id="ARBA00012528"/>
    </source>
</evidence>
<keyword evidence="6" id="KW-1185">Reference proteome</keyword>
<dbReference type="PANTHER" id="PTHR45138">
    <property type="entry name" value="REGULATORY COMPONENTS OF SENSORY TRANSDUCTION SYSTEM"/>
    <property type="match status" value="1"/>
</dbReference>
<proteinExistence type="predicted"/>
<reference evidence="5 6" key="1">
    <citation type="submission" date="2020-03" db="EMBL/GenBank/DDBJ databases">
        <title>Complete genome sequence of Shewanella sp.</title>
        <authorList>
            <person name="Kim Y.-S."/>
            <person name="Kim S.-J."/>
            <person name="Jung H.-K."/>
            <person name="Kim K.-H."/>
        </authorList>
    </citation>
    <scope>NUCLEOTIDE SEQUENCE [LARGE SCALE GENOMIC DNA]</scope>
    <source>
        <strain evidence="5 6">PN3F2</strain>
    </source>
</reference>
<evidence type="ECO:0000313" key="5">
    <source>
        <dbReference type="EMBL" id="QIR15710.1"/>
    </source>
</evidence>
<dbReference type="InterPro" id="IPR050469">
    <property type="entry name" value="Diguanylate_Cyclase"/>
</dbReference>
<dbReference type="EC" id="2.7.7.65" evidence="2"/>
<dbReference type="InterPro" id="IPR000160">
    <property type="entry name" value="GGDEF_dom"/>
</dbReference>
<evidence type="ECO:0000256" key="3">
    <source>
        <dbReference type="ARBA" id="ARBA00034247"/>
    </source>
</evidence>